<reference evidence="3" key="1">
    <citation type="journal article" date="2019" name="Int. J. Syst. Evol. Microbiol.">
        <title>The Global Catalogue of Microorganisms (GCM) 10K type strain sequencing project: providing services to taxonomists for standard genome sequencing and annotation.</title>
        <authorList>
            <consortium name="The Broad Institute Genomics Platform"/>
            <consortium name="The Broad Institute Genome Sequencing Center for Infectious Disease"/>
            <person name="Wu L."/>
            <person name="Ma J."/>
        </authorList>
    </citation>
    <scope>NUCLEOTIDE SEQUENCE [LARGE SCALE GENOMIC DNA]</scope>
    <source>
        <strain evidence="3">NBRC 109639</strain>
    </source>
</reference>
<dbReference type="Proteomes" id="UP001157117">
    <property type="component" value="Unassembled WGS sequence"/>
</dbReference>
<feature type="region of interest" description="Disordered" evidence="1">
    <location>
        <begin position="1"/>
        <end position="22"/>
    </location>
</feature>
<comment type="caution">
    <text evidence="2">The sequence shown here is derived from an EMBL/GenBank/DDBJ whole genome shotgun (WGS) entry which is preliminary data.</text>
</comment>
<evidence type="ECO:0000313" key="2">
    <source>
        <dbReference type="EMBL" id="GLT05939.1"/>
    </source>
</evidence>
<evidence type="ECO:0000313" key="3">
    <source>
        <dbReference type="Proteomes" id="UP001157117"/>
    </source>
</evidence>
<accession>A0ABQ6EE44</accession>
<keyword evidence="3" id="KW-1185">Reference proteome</keyword>
<organism evidence="2 3">
    <name type="scientific">Sphingomonas psychrolutea</name>
    <dbReference type="NCBI Taxonomy" id="1259676"/>
    <lineage>
        <taxon>Bacteria</taxon>
        <taxon>Pseudomonadati</taxon>
        <taxon>Pseudomonadota</taxon>
        <taxon>Alphaproteobacteria</taxon>
        <taxon>Sphingomonadales</taxon>
        <taxon>Sphingomonadaceae</taxon>
        <taxon>Sphingomonas</taxon>
    </lineage>
</organism>
<proteinExistence type="predicted"/>
<dbReference type="EMBL" id="BSPT01000030">
    <property type="protein sequence ID" value="GLT05939.1"/>
    <property type="molecule type" value="Genomic_DNA"/>
</dbReference>
<gene>
    <name evidence="2" type="ORF">GCM10007926_28710</name>
</gene>
<protein>
    <submittedName>
        <fullName evidence="2">Uncharacterized protein</fullName>
    </submittedName>
</protein>
<name>A0ABQ6EE44_9SPHN</name>
<sequence>MARKETRSGGENPDGDELLPDDRTATSLMSMASLDKDTVQCLRLSTPYTETTPGCVVYRPQKGGSASTLPSCSAVMIANSA</sequence>
<evidence type="ECO:0000256" key="1">
    <source>
        <dbReference type="SAM" id="MobiDB-lite"/>
    </source>
</evidence>